<accession>A0ABT3FUU0</accession>
<evidence type="ECO:0000313" key="2">
    <source>
        <dbReference type="Proteomes" id="UP001207930"/>
    </source>
</evidence>
<name>A0ABT3FUU0_9BACT</name>
<organism evidence="1 2">
    <name type="scientific">Luteolibacter flavescens</name>
    <dbReference type="NCBI Taxonomy" id="1859460"/>
    <lineage>
        <taxon>Bacteria</taxon>
        <taxon>Pseudomonadati</taxon>
        <taxon>Verrucomicrobiota</taxon>
        <taxon>Verrucomicrobiia</taxon>
        <taxon>Verrucomicrobiales</taxon>
        <taxon>Verrucomicrobiaceae</taxon>
        <taxon>Luteolibacter</taxon>
    </lineage>
</organism>
<comment type="caution">
    <text evidence="1">The sequence shown here is derived from an EMBL/GenBank/DDBJ whole genome shotgun (WGS) entry which is preliminary data.</text>
</comment>
<proteinExistence type="predicted"/>
<reference evidence="1 2" key="1">
    <citation type="submission" date="2022-10" db="EMBL/GenBank/DDBJ databases">
        <title>Luteolibacter flavescens strain MCCC 1K03193, whole genome shotgun sequencing project.</title>
        <authorList>
            <person name="Zhao G."/>
            <person name="Shen L."/>
        </authorList>
    </citation>
    <scope>NUCLEOTIDE SEQUENCE [LARGE SCALE GENOMIC DNA]</scope>
    <source>
        <strain evidence="1 2">MCCC 1K03193</strain>
    </source>
</reference>
<dbReference type="Pfam" id="PF13835">
    <property type="entry name" value="DUF4194"/>
    <property type="match status" value="1"/>
</dbReference>
<dbReference type="EMBL" id="JAPDDS010000017">
    <property type="protein sequence ID" value="MCW1887358.1"/>
    <property type="molecule type" value="Genomic_DNA"/>
</dbReference>
<evidence type="ECO:0000313" key="1">
    <source>
        <dbReference type="EMBL" id="MCW1887358.1"/>
    </source>
</evidence>
<gene>
    <name evidence="1" type="ORF">OKA04_21655</name>
</gene>
<dbReference type="RefSeq" id="WP_264503314.1">
    <property type="nucleotide sequence ID" value="NZ_JAPDDS010000017.1"/>
</dbReference>
<dbReference type="InterPro" id="IPR025449">
    <property type="entry name" value="JetB"/>
</dbReference>
<protein>
    <submittedName>
        <fullName evidence="1">DUF4194 domain-containing protein</fullName>
    </submittedName>
</protein>
<dbReference type="Proteomes" id="UP001207930">
    <property type="component" value="Unassembled WGS sequence"/>
</dbReference>
<sequence>MSDTDPNWPRFWPDVPDNDRAPLREILAELLGRGTLIGTDGSGRDLFLLARDHYQEHLKDYLAPLGLELIVDDDFYLLQARPRPETCLLLAQFTKDETLFLLVLWRAWDDHRTSRAEQSVIITVDDLWQRFKSTFENIEPPEKTHVENLLARMKRHRLVRTQRPDPNAPVGETLIEILPSLARTIPFDSIEAWTVRASLYQPQSAPEASA</sequence>
<keyword evidence="2" id="KW-1185">Reference proteome</keyword>